<evidence type="ECO:0000313" key="1">
    <source>
        <dbReference type="EMBL" id="SBS98057.1"/>
    </source>
</evidence>
<dbReference type="GO" id="GO:0003676">
    <property type="term" value="F:nucleic acid binding"/>
    <property type="evidence" value="ECO:0007669"/>
    <property type="project" value="InterPro"/>
</dbReference>
<accession>A0A1A8X2T5</accession>
<dbReference type="EMBL" id="FLQV01000784">
    <property type="protein sequence ID" value="SBS98057.1"/>
    <property type="molecule type" value="Genomic_DNA"/>
</dbReference>
<protein>
    <submittedName>
        <fullName evidence="1">Uncharacterized protein</fullName>
    </submittedName>
</protein>
<reference evidence="2" key="1">
    <citation type="submission" date="2016-05" db="EMBL/GenBank/DDBJ databases">
        <authorList>
            <person name="Naeem Raeece"/>
        </authorList>
    </citation>
    <scope>NUCLEOTIDE SEQUENCE [LARGE SCALE GENOMIC DNA]</scope>
</reference>
<dbReference type="Proteomes" id="UP000078546">
    <property type="component" value="Unassembled WGS sequence"/>
</dbReference>
<evidence type="ECO:0000313" key="2">
    <source>
        <dbReference type="Proteomes" id="UP000078546"/>
    </source>
</evidence>
<gene>
    <name evidence="1" type="ORF">POVCU1_043140</name>
</gene>
<dbReference type="InterPro" id="IPR035979">
    <property type="entry name" value="RBD_domain_sf"/>
</dbReference>
<proteinExistence type="predicted"/>
<sequence length="384" mass="44357">MNYSELDEDDEDLYEGLEADNVGSYEKKVEEKKVEKKEVEKVFPKQKEQLFEKSRKSLYKKLSGAKPIYTKKGTSSSALSNRALLLVLMCPIDIAEGNNFDNVSIFPLLFLSIISFLLPFLLTEPCVFLGAPQISEDVDVGEGKIHFLLLLNLLYFINDMTIKRYCEQIGKVKRVVILEDEHYCKSLGMCLVEFYYLDHSQNYATFLREKLKAVVRTLDINIEEQIKRDELYNYGGYLNYGIIELLKKEYSEFLHTSESAQDALNKPLSLNRHPLFKWFNTNLKDVLNTYVKSELKKKKKILQVVISWTKAIVILTQKVIYLLIFSSTPQKRTGFCVAENRSVYADISKFYTTGVTNTKELTLQDLEKLGPQYTLTTFDLTVFS</sequence>
<organism evidence="1 2">
    <name type="scientific">Plasmodium ovale curtisi</name>
    <dbReference type="NCBI Taxonomy" id="864141"/>
    <lineage>
        <taxon>Eukaryota</taxon>
        <taxon>Sar</taxon>
        <taxon>Alveolata</taxon>
        <taxon>Apicomplexa</taxon>
        <taxon>Aconoidasida</taxon>
        <taxon>Haemosporida</taxon>
        <taxon>Plasmodiidae</taxon>
        <taxon>Plasmodium</taxon>
        <taxon>Plasmodium (Plasmodium)</taxon>
    </lineage>
</organism>
<name>A0A1A8X2T5_PLAOA</name>
<dbReference type="AlphaFoldDB" id="A0A1A8X2T5"/>
<dbReference type="SUPFAM" id="SSF54928">
    <property type="entry name" value="RNA-binding domain, RBD"/>
    <property type="match status" value="1"/>
</dbReference>